<proteinExistence type="predicted"/>
<gene>
    <name evidence="1" type="ORF">RhiirA4_484499</name>
</gene>
<comment type="caution">
    <text evidence="1">The sequence shown here is derived from an EMBL/GenBank/DDBJ whole genome shotgun (WGS) entry which is preliminary data.</text>
</comment>
<keyword evidence="2" id="KW-1185">Reference proteome</keyword>
<dbReference type="EMBL" id="LLXI01004421">
    <property type="protein sequence ID" value="PKY60607.1"/>
    <property type="molecule type" value="Genomic_DNA"/>
</dbReference>
<organism evidence="1 2">
    <name type="scientific">Rhizophagus irregularis</name>
    <dbReference type="NCBI Taxonomy" id="588596"/>
    <lineage>
        <taxon>Eukaryota</taxon>
        <taxon>Fungi</taxon>
        <taxon>Fungi incertae sedis</taxon>
        <taxon>Mucoromycota</taxon>
        <taxon>Glomeromycotina</taxon>
        <taxon>Glomeromycetes</taxon>
        <taxon>Glomerales</taxon>
        <taxon>Glomeraceae</taxon>
        <taxon>Rhizophagus</taxon>
    </lineage>
</organism>
<reference evidence="1 2" key="1">
    <citation type="submission" date="2015-10" db="EMBL/GenBank/DDBJ databases">
        <title>Genome analyses suggest a sexual origin of heterokaryosis in a supposedly ancient asexual fungus.</title>
        <authorList>
            <person name="Ropars J."/>
            <person name="Sedzielewska K."/>
            <person name="Noel J."/>
            <person name="Charron P."/>
            <person name="Farinelli L."/>
            <person name="Marton T."/>
            <person name="Kruger M."/>
            <person name="Pelin A."/>
            <person name="Brachmann A."/>
            <person name="Corradi N."/>
        </authorList>
    </citation>
    <scope>NUCLEOTIDE SEQUENCE [LARGE SCALE GENOMIC DNA]</scope>
    <source>
        <strain evidence="1 2">A4</strain>
    </source>
</reference>
<dbReference type="AlphaFoldDB" id="A0A2I1HP26"/>
<sequence>MVSSNTVIIDWSATPTSFARADAYTRTPVADLYNHTPSHTSLNVLTTKDILTYDIDIYLKFYKRSLPSDETLSLQNSLDENDIPLSPDIPIISSSDHDAPDDIIPDITPTITVDDNTVLDTVVTLKDTISPPIVDTSSTEIASSPTFSFLAFKKFLF</sequence>
<evidence type="ECO:0000313" key="1">
    <source>
        <dbReference type="EMBL" id="PKY60607.1"/>
    </source>
</evidence>
<protein>
    <submittedName>
        <fullName evidence="1">Uncharacterized protein</fullName>
    </submittedName>
</protein>
<evidence type="ECO:0000313" key="2">
    <source>
        <dbReference type="Proteomes" id="UP000234323"/>
    </source>
</evidence>
<dbReference type="Proteomes" id="UP000234323">
    <property type="component" value="Unassembled WGS sequence"/>
</dbReference>
<name>A0A2I1HP26_9GLOM</name>
<accession>A0A2I1HP26</accession>